<comment type="pathway">
    <text evidence="2">Phospholipid metabolism; phosphatidylglycerol biosynthesis; phosphatidylglycerol from CDP-diacylglycerol: step 1/2.</text>
</comment>
<keyword evidence="13" id="KW-0594">Phospholipid biosynthesis</keyword>
<evidence type="ECO:0000256" key="18">
    <source>
        <dbReference type="SAM" id="Phobius"/>
    </source>
</evidence>
<feature type="transmembrane region" description="Helical" evidence="18">
    <location>
        <begin position="40"/>
        <end position="60"/>
    </location>
</feature>
<dbReference type="GO" id="GO:0016020">
    <property type="term" value="C:membrane"/>
    <property type="evidence" value="ECO:0007669"/>
    <property type="project" value="UniProtKB-SubCell"/>
</dbReference>
<keyword evidence="12 18" id="KW-0472">Membrane</keyword>
<dbReference type="InterPro" id="IPR004570">
    <property type="entry name" value="Phosphatidylglycerol_P_synth"/>
</dbReference>
<evidence type="ECO:0000256" key="17">
    <source>
        <dbReference type="RuleBase" id="RU003750"/>
    </source>
</evidence>
<comment type="pathway">
    <text evidence="3">Lipid metabolism.</text>
</comment>
<keyword evidence="8 17" id="KW-0808">Transferase</keyword>
<feature type="transmembrane region" description="Helical" evidence="18">
    <location>
        <begin position="12"/>
        <end position="34"/>
    </location>
</feature>
<keyword evidence="9 18" id="KW-0812">Transmembrane</keyword>
<dbReference type="GO" id="GO:0008444">
    <property type="term" value="F:CDP-diacylglycerol-glycerol-3-phosphate 3-phosphatidyltransferase activity"/>
    <property type="evidence" value="ECO:0007669"/>
    <property type="project" value="UniProtKB-UniRule"/>
</dbReference>
<dbReference type="InterPro" id="IPR000462">
    <property type="entry name" value="CDP-OH_P_trans"/>
</dbReference>
<keyword evidence="11" id="KW-0443">Lipid metabolism</keyword>
<keyword evidence="20" id="KW-1185">Reference proteome</keyword>
<dbReference type="NCBIfam" id="TIGR00560">
    <property type="entry name" value="pgsA"/>
    <property type="match status" value="1"/>
</dbReference>
<comment type="similarity">
    <text evidence="4 17">Belongs to the CDP-alcohol phosphatidyltransferase class-I family.</text>
</comment>
<dbReference type="RefSeq" id="WP_072338789.1">
    <property type="nucleotide sequence ID" value="NZ_FPKU01000001.1"/>
</dbReference>
<evidence type="ECO:0000256" key="4">
    <source>
        <dbReference type="ARBA" id="ARBA00010441"/>
    </source>
</evidence>
<feature type="transmembrane region" description="Helical" evidence="18">
    <location>
        <begin position="72"/>
        <end position="91"/>
    </location>
</feature>
<evidence type="ECO:0000256" key="5">
    <source>
        <dbReference type="ARBA" id="ARBA00013170"/>
    </source>
</evidence>
<evidence type="ECO:0000256" key="1">
    <source>
        <dbReference type="ARBA" id="ARBA00004141"/>
    </source>
</evidence>
<keyword evidence="7" id="KW-0444">Lipid biosynthesis</keyword>
<dbReference type="AlphaFoldDB" id="A0A1K2HT93"/>
<evidence type="ECO:0000256" key="9">
    <source>
        <dbReference type="ARBA" id="ARBA00022692"/>
    </source>
</evidence>
<dbReference type="OrthoDB" id="9796672at2"/>
<evidence type="ECO:0000256" key="6">
    <source>
        <dbReference type="ARBA" id="ARBA00014944"/>
    </source>
</evidence>
<evidence type="ECO:0000256" key="10">
    <source>
        <dbReference type="ARBA" id="ARBA00022989"/>
    </source>
</evidence>
<dbReference type="EMBL" id="FPKU01000001">
    <property type="protein sequence ID" value="SFZ81384.1"/>
    <property type="molecule type" value="Genomic_DNA"/>
</dbReference>
<evidence type="ECO:0000256" key="15">
    <source>
        <dbReference type="ARBA" id="ARBA00048586"/>
    </source>
</evidence>
<evidence type="ECO:0000256" key="14">
    <source>
        <dbReference type="ARBA" id="ARBA00023264"/>
    </source>
</evidence>
<gene>
    <name evidence="19" type="ORF">SAMN02983003_0470</name>
</gene>
<evidence type="ECO:0000256" key="2">
    <source>
        <dbReference type="ARBA" id="ARBA00005042"/>
    </source>
</evidence>
<dbReference type="InterPro" id="IPR050324">
    <property type="entry name" value="CDP-alcohol_PTase-I"/>
</dbReference>
<dbReference type="PANTHER" id="PTHR14269">
    <property type="entry name" value="CDP-DIACYLGLYCEROL--GLYCEROL-3-PHOSPHATE 3-PHOSPHATIDYLTRANSFERASE-RELATED"/>
    <property type="match status" value="1"/>
</dbReference>
<evidence type="ECO:0000256" key="8">
    <source>
        <dbReference type="ARBA" id="ARBA00022679"/>
    </source>
</evidence>
<dbReference type="GO" id="GO:0046474">
    <property type="term" value="P:glycerophospholipid biosynthetic process"/>
    <property type="evidence" value="ECO:0007669"/>
    <property type="project" value="TreeGrafter"/>
</dbReference>
<reference evidence="19 20" key="1">
    <citation type="submission" date="2016-11" db="EMBL/GenBank/DDBJ databases">
        <authorList>
            <person name="Jaros S."/>
            <person name="Januszkiewicz K."/>
            <person name="Wedrychowicz H."/>
        </authorList>
    </citation>
    <scope>NUCLEOTIDE SEQUENCE [LARGE SCALE GENOMIC DNA]</scope>
    <source>
        <strain evidence="19 20">ATCC 23634</strain>
    </source>
</reference>
<protein>
    <recommendedName>
        <fullName evidence="6 16">CDP-diacylglycerol--glycerol-3-phosphate 3-phosphatidyltransferase</fullName>
        <ecNumber evidence="5 16">2.7.8.5</ecNumber>
    </recommendedName>
</protein>
<organism evidence="19 20">
    <name type="scientific">Devosia enhydra</name>
    <dbReference type="NCBI Taxonomy" id="665118"/>
    <lineage>
        <taxon>Bacteria</taxon>
        <taxon>Pseudomonadati</taxon>
        <taxon>Pseudomonadota</taxon>
        <taxon>Alphaproteobacteria</taxon>
        <taxon>Hyphomicrobiales</taxon>
        <taxon>Devosiaceae</taxon>
        <taxon>Devosia</taxon>
    </lineage>
</organism>
<proteinExistence type="inferred from homology"/>
<dbReference type="InterPro" id="IPR048254">
    <property type="entry name" value="CDP_ALCOHOL_P_TRANSF_CS"/>
</dbReference>
<keyword evidence="10 18" id="KW-1133">Transmembrane helix</keyword>
<dbReference type="STRING" id="665118.SAMN02983003_0470"/>
<evidence type="ECO:0000313" key="20">
    <source>
        <dbReference type="Proteomes" id="UP000183447"/>
    </source>
</evidence>
<dbReference type="PIRSF" id="PIRSF000847">
    <property type="entry name" value="Phos_ph_gly_syn"/>
    <property type="match status" value="1"/>
</dbReference>
<evidence type="ECO:0000256" key="11">
    <source>
        <dbReference type="ARBA" id="ARBA00023098"/>
    </source>
</evidence>
<dbReference type="EC" id="2.7.8.5" evidence="5 16"/>
<dbReference type="PROSITE" id="PS00379">
    <property type="entry name" value="CDP_ALCOHOL_P_TRANSF"/>
    <property type="match status" value="1"/>
</dbReference>
<dbReference type="PANTHER" id="PTHR14269:SF62">
    <property type="entry name" value="CDP-DIACYLGLYCEROL--GLYCEROL-3-PHOSPHATE 3-PHOSPHATIDYLTRANSFERASE 1, CHLOROPLASTIC"/>
    <property type="match status" value="1"/>
</dbReference>
<dbReference type="Proteomes" id="UP000183447">
    <property type="component" value="Unassembled WGS sequence"/>
</dbReference>
<keyword evidence="14" id="KW-1208">Phospholipid metabolism</keyword>
<comment type="catalytic activity">
    <reaction evidence="15">
        <text>a CDP-1,2-diacyl-sn-glycerol + sn-glycerol 3-phosphate = a 1,2-diacyl-sn-glycero-3-phospho-(1'-sn-glycero-3'-phosphate) + CMP + H(+)</text>
        <dbReference type="Rhea" id="RHEA:12593"/>
        <dbReference type="ChEBI" id="CHEBI:15378"/>
        <dbReference type="ChEBI" id="CHEBI:57597"/>
        <dbReference type="ChEBI" id="CHEBI:58332"/>
        <dbReference type="ChEBI" id="CHEBI:60110"/>
        <dbReference type="ChEBI" id="CHEBI:60377"/>
        <dbReference type="EC" id="2.7.8.5"/>
    </reaction>
</comment>
<accession>A0A1K2HT93</accession>
<dbReference type="InterPro" id="IPR043130">
    <property type="entry name" value="CDP-OH_PTrfase_TM_dom"/>
</dbReference>
<evidence type="ECO:0000256" key="7">
    <source>
        <dbReference type="ARBA" id="ARBA00022516"/>
    </source>
</evidence>
<evidence type="ECO:0000256" key="12">
    <source>
        <dbReference type="ARBA" id="ARBA00023136"/>
    </source>
</evidence>
<name>A0A1K2HT93_9HYPH</name>
<dbReference type="Gene3D" id="1.20.120.1760">
    <property type="match status" value="1"/>
</dbReference>
<evidence type="ECO:0000256" key="16">
    <source>
        <dbReference type="NCBIfam" id="TIGR00560"/>
    </source>
</evidence>
<evidence type="ECO:0000256" key="13">
    <source>
        <dbReference type="ARBA" id="ARBA00023209"/>
    </source>
</evidence>
<evidence type="ECO:0000313" key="19">
    <source>
        <dbReference type="EMBL" id="SFZ81384.1"/>
    </source>
</evidence>
<dbReference type="Pfam" id="PF01066">
    <property type="entry name" value="CDP-OH_P_transf"/>
    <property type="match status" value="1"/>
</dbReference>
<sequence length="191" mass="20333">MTDRHPSQLTSLPNLVTFARIAAVPVVCVLIAAGDDVLRWIALILFVVAAASDWLDGWLARRSGLVSPLGRMLDPIADKLLVGAAIVILAWDGSLSGWDLVPALAILLREIFVSGLREFLGAREVVVKVTALAKWKTTVQLAALAAIILQAVVPGVDPVASLLLWVAGAMTAWTGAQYLIASWPHLDGRTS</sequence>
<comment type="subcellular location">
    <subcellularLocation>
        <location evidence="1">Membrane</location>
        <topology evidence="1">Multi-pass membrane protein</topology>
    </subcellularLocation>
</comment>
<evidence type="ECO:0000256" key="3">
    <source>
        <dbReference type="ARBA" id="ARBA00005189"/>
    </source>
</evidence>